<evidence type="ECO:0000259" key="1">
    <source>
        <dbReference type="PROSITE" id="PS50022"/>
    </source>
</evidence>
<evidence type="ECO:0000313" key="2">
    <source>
        <dbReference type="EMBL" id="KKK81633.1"/>
    </source>
</evidence>
<protein>
    <recommendedName>
        <fullName evidence="1">F5/8 type C domain-containing protein</fullName>
    </recommendedName>
</protein>
<dbReference type="Pfam" id="PF00754">
    <property type="entry name" value="F5_F8_type_C"/>
    <property type="match status" value="1"/>
</dbReference>
<dbReference type="PROSITE" id="PS50022">
    <property type="entry name" value="FA58C_3"/>
    <property type="match status" value="1"/>
</dbReference>
<dbReference type="InterPro" id="IPR000421">
    <property type="entry name" value="FA58C"/>
</dbReference>
<accession>A0A0F8YJP6</accession>
<dbReference type="AlphaFoldDB" id="A0A0F8YJP6"/>
<dbReference type="SUPFAM" id="SSF49785">
    <property type="entry name" value="Galactose-binding domain-like"/>
    <property type="match status" value="1"/>
</dbReference>
<name>A0A0F8YJP6_9ZZZZ</name>
<feature type="non-terminal residue" evidence="2">
    <location>
        <position position="1"/>
    </location>
</feature>
<dbReference type="EMBL" id="LAZR01053036">
    <property type="protein sequence ID" value="KKK81633.1"/>
    <property type="molecule type" value="Genomic_DNA"/>
</dbReference>
<dbReference type="Gene3D" id="2.60.120.260">
    <property type="entry name" value="Galactose-binding domain-like"/>
    <property type="match status" value="1"/>
</dbReference>
<proteinExistence type="predicted"/>
<gene>
    <name evidence="2" type="ORF">LCGC14_2811480</name>
</gene>
<feature type="domain" description="F5/8 type C" evidence="1">
    <location>
        <begin position="8"/>
        <end position="148"/>
    </location>
</feature>
<dbReference type="InterPro" id="IPR008979">
    <property type="entry name" value="Galactose-bd-like_sf"/>
</dbReference>
<comment type="caution">
    <text evidence="2">The sequence shown here is derived from an EMBL/GenBank/DDBJ whole genome shotgun (WGS) entry which is preliminary data.</text>
</comment>
<organism evidence="2">
    <name type="scientific">marine sediment metagenome</name>
    <dbReference type="NCBI Taxonomy" id="412755"/>
    <lineage>
        <taxon>unclassified sequences</taxon>
        <taxon>metagenomes</taxon>
        <taxon>ecological metagenomes</taxon>
    </lineage>
</organism>
<sequence>SDPPPGWVAPYAPSLTTGKPTTCSTSLPAYPAYLANDGYRGNTNSYWAMDVGGGDPAGWQVDLEEATTKGRVIVVCYYGDKRYYGFTVETSLDEKNWKTVTDRRENKEPSTAQGYTCKFAPHKARYIRVNQTHNSANTGRHLVEVMAYEK</sequence>
<reference evidence="2" key="1">
    <citation type="journal article" date="2015" name="Nature">
        <title>Complex archaea that bridge the gap between prokaryotes and eukaryotes.</title>
        <authorList>
            <person name="Spang A."/>
            <person name="Saw J.H."/>
            <person name="Jorgensen S.L."/>
            <person name="Zaremba-Niedzwiedzka K."/>
            <person name="Martijn J."/>
            <person name="Lind A.E."/>
            <person name="van Eijk R."/>
            <person name="Schleper C."/>
            <person name="Guy L."/>
            <person name="Ettema T.J."/>
        </authorList>
    </citation>
    <scope>NUCLEOTIDE SEQUENCE</scope>
</reference>